<dbReference type="Gene3D" id="3.40.50.1980">
    <property type="entry name" value="Nitrogenase molybdenum iron protein domain"/>
    <property type="match status" value="2"/>
</dbReference>
<name>A0ABW7Z5T7_9ACTN</name>
<gene>
    <name evidence="7" type="ORF">ACIBG2_39590</name>
</gene>
<dbReference type="InterPro" id="IPR051313">
    <property type="entry name" value="Bact_iron-sidero_bind"/>
</dbReference>
<evidence type="ECO:0000256" key="4">
    <source>
        <dbReference type="ARBA" id="ARBA00022729"/>
    </source>
</evidence>
<dbReference type="PANTHER" id="PTHR30532">
    <property type="entry name" value="IRON III DICITRATE-BINDING PERIPLASMIC PROTEIN"/>
    <property type="match status" value="1"/>
</dbReference>
<keyword evidence="4 5" id="KW-0732">Signal</keyword>
<evidence type="ECO:0000256" key="3">
    <source>
        <dbReference type="ARBA" id="ARBA00022448"/>
    </source>
</evidence>
<comment type="similarity">
    <text evidence="2">Belongs to the bacterial solute-binding protein 8 family.</text>
</comment>
<reference evidence="7 8" key="1">
    <citation type="submission" date="2024-10" db="EMBL/GenBank/DDBJ databases">
        <title>The Natural Products Discovery Center: Release of the First 8490 Sequenced Strains for Exploring Actinobacteria Biosynthetic Diversity.</title>
        <authorList>
            <person name="Kalkreuter E."/>
            <person name="Kautsar S.A."/>
            <person name="Yang D."/>
            <person name="Bader C.D."/>
            <person name="Teijaro C.N."/>
            <person name="Fluegel L."/>
            <person name="Davis C.M."/>
            <person name="Simpson J.R."/>
            <person name="Lauterbach L."/>
            <person name="Steele A.D."/>
            <person name="Gui C."/>
            <person name="Meng S."/>
            <person name="Li G."/>
            <person name="Viehrig K."/>
            <person name="Ye F."/>
            <person name="Su P."/>
            <person name="Kiefer A.F."/>
            <person name="Nichols A."/>
            <person name="Cepeda A.J."/>
            <person name="Yan W."/>
            <person name="Fan B."/>
            <person name="Jiang Y."/>
            <person name="Adhikari A."/>
            <person name="Zheng C.-J."/>
            <person name="Schuster L."/>
            <person name="Cowan T.M."/>
            <person name="Smanski M.J."/>
            <person name="Chevrette M.G."/>
            <person name="De Carvalho L.P.S."/>
            <person name="Shen B."/>
        </authorList>
    </citation>
    <scope>NUCLEOTIDE SEQUENCE [LARGE SCALE GENOMIC DNA]</scope>
    <source>
        <strain evidence="7 8">NPDC050545</strain>
    </source>
</reference>
<evidence type="ECO:0000256" key="5">
    <source>
        <dbReference type="SAM" id="SignalP"/>
    </source>
</evidence>
<feature type="chain" id="PRO_5045813093" evidence="5">
    <location>
        <begin position="25"/>
        <end position="322"/>
    </location>
</feature>
<organism evidence="7 8">
    <name type="scientific">Nonomuraea typhae</name>
    <dbReference type="NCBI Taxonomy" id="2603600"/>
    <lineage>
        <taxon>Bacteria</taxon>
        <taxon>Bacillati</taxon>
        <taxon>Actinomycetota</taxon>
        <taxon>Actinomycetes</taxon>
        <taxon>Streptosporangiales</taxon>
        <taxon>Streptosporangiaceae</taxon>
        <taxon>Nonomuraea</taxon>
    </lineage>
</organism>
<keyword evidence="3" id="KW-0813">Transport</keyword>
<dbReference type="PROSITE" id="PS50983">
    <property type="entry name" value="FE_B12_PBP"/>
    <property type="match status" value="1"/>
</dbReference>
<evidence type="ECO:0000256" key="2">
    <source>
        <dbReference type="ARBA" id="ARBA00008814"/>
    </source>
</evidence>
<dbReference type="EMBL" id="JBITGY010000012">
    <property type="protein sequence ID" value="MFI6503542.1"/>
    <property type="molecule type" value="Genomic_DNA"/>
</dbReference>
<feature type="domain" description="Fe/B12 periplasmic-binding" evidence="6">
    <location>
        <begin position="51"/>
        <end position="318"/>
    </location>
</feature>
<evidence type="ECO:0000313" key="7">
    <source>
        <dbReference type="EMBL" id="MFI6503542.1"/>
    </source>
</evidence>
<dbReference type="RefSeq" id="WP_397089313.1">
    <property type="nucleotide sequence ID" value="NZ_JBITGY010000012.1"/>
</dbReference>
<accession>A0ABW7Z5T7</accession>
<proteinExistence type="inferred from homology"/>
<evidence type="ECO:0000313" key="8">
    <source>
        <dbReference type="Proteomes" id="UP001612741"/>
    </source>
</evidence>
<evidence type="ECO:0000256" key="1">
    <source>
        <dbReference type="ARBA" id="ARBA00004196"/>
    </source>
</evidence>
<dbReference type="Pfam" id="PF01497">
    <property type="entry name" value="Peripla_BP_2"/>
    <property type="match status" value="1"/>
</dbReference>
<comment type="subcellular location">
    <subcellularLocation>
        <location evidence="1">Cell envelope</location>
    </subcellularLocation>
</comment>
<feature type="signal peptide" evidence="5">
    <location>
        <begin position="1"/>
        <end position="24"/>
    </location>
</feature>
<comment type="caution">
    <text evidence="7">The sequence shown here is derived from an EMBL/GenBank/DDBJ whole genome shotgun (WGS) entry which is preliminary data.</text>
</comment>
<protein>
    <submittedName>
        <fullName evidence="7">ABC transporter substrate-binding protein</fullName>
    </submittedName>
</protein>
<sequence>MSSPSMGATALVLALLLTGCGAAASGGPAATATTIKDPQGHAVALPQQPKAALGFYTTDVDILMTLGIPLAKSQPIRGDSGFTTFPDYFPQAPLKDVKPFANYPEYNYEQVLRAEPDFILNGLGYDGKVHARLGQIAPTYTVDAFDGENWETHFERTARDLGRTDRYTAWKDAYAKQAAQAKTGIAEAGNSALTVATFGYWEGNGSIACYAGVACKAFDDLGLKRSPLSDDDKLTFSPEQLGRLRDIDAVWVSVGVGEQGKKELKTMLDTLGQSPAWRALPFVKDKRIFTYNMEMAYGSPSGQQAFLEQVRKDLTATPRIGG</sequence>
<dbReference type="SUPFAM" id="SSF53807">
    <property type="entry name" value="Helical backbone' metal receptor"/>
    <property type="match status" value="1"/>
</dbReference>
<dbReference type="Proteomes" id="UP001612741">
    <property type="component" value="Unassembled WGS sequence"/>
</dbReference>
<keyword evidence="8" id="KW-1185">Reference proteome</keyword>
<dbReference type="PANTHER" id="PTHR30532:SF1">
    <property type="entry name" value="IRON(3+)-HYDROXAMATE-BINDING PROTEIN FHUD"/>
    <property type="match status" value="1"/>
</dbReference>
<evidence type="ECO:0000259" key="6">
    <source>
        <dbReference type="PROSITE" id="PS50983"/>
    </source>
</evidence>
<dbReference type="InterPro" id="IPR002491">
    <property type="entry name" value="ABC_transptr_periplasmic_BD"/>
</dbReference>